<organism evidence="14 15">
    <name type="scientific">Sphingomonas sinipercae</name>
    <dbReference type="NCBI Taxonomy" id="2714944"/>
    <lineage>
        <taxon>Bacteria</taxon>
        <taxon>Pseudomonadati</taxon>
        <taxon>Pseudomonadota</taxon>
        <taxon>Alphaproteobacteria</taxon>
        <taxon>Sphingomonadales</taxon>
        <taxon>Sphingomonadaceae</taxon>
        <taxon>Sphingomonas</taxon>
    </lineage>
</organism>
<dbReference type="Proteomes" id="UP000502502">
    <property type="component" value="Chromosome"/>
</dbReference>
<proteinExistence type="inferred from homology"/>
<evidence type="ECO:0000256" key="5">
    <source>
        <dbReference type="ARBA" id="ARBA00022475"/>
    </source>
</evidence>
<dbReference type="InterPro" id="IPR002523">
    <property type="entry name" value="MgTranspt_CorA/ZnTranspt_ZntB"/>
</dbReference>
<evidence type="ECO:0000256" key="8">
    <source>
        <dbReference type="ARBA" id="ARBA00022842"/>
    </source>
</evidence>
<dbReference type="GO" id="GO:0015095">
    <property type="term" value="F:magnesium ion transmembrane transporter activity"/>
    <property type="evidence" value="ECO:0007669"/>
    <property type="project" value="TreeGrafter"/>
</dbReference>
<dbReference type="Pfam" id="PF01544">
    <property type="entry name" value="CorA"/>
    <property type="match status" value="1"/>
</dbReference>
<evidence type="ECO:0000256" key="6">
    <source>
        <dbReference type="ARBA" id="ARBA00022519"/>
    </source>
</evidence>
<dbReference type="PANTHER" id="PTHR47685:SF1">
    <property type="entry name" value="MAGNESIUM TRANSPORT PROTEIN CORA"/>
    <property type="match status" value="1"/>
</dbReference>
<reference evidence="14 15" key="1">
    <citation type="submission" date="2020-03" db="EMBL/GenBank/DDBJ databases">
        <title>Sphingomonas sp. nov., isolated from fish.</title>
        <authorList>
            <person name="Hyun D.-W."/>
            <person name="Bae J.-W."/>
        </authorList>
    </citation>
    <scope>NUCLEOTIDE SEQUENCE [LARGE SCALE GENOMIC DNA]</scope>
    <source>
        <strain evidence="14 15">HDW15C</strain>
    </source>
</reference>
<evidence type="ECO:0000256" key="1">
    <source>
        <dbReference type="ARBA" id="ARBA00004429"/>
    </source>
</evidence>
<evidence type="ECO:0000256" key="11">
    <source>
        <dbReference type="ARBA" id="ARBA00023136"/>
    </source>
</evidence>
<dbReference type="SUPFAM" id="SSF143865">
    <property type="entry name" value="CorA soluble domain-like"/>
    <property type="match status" value="1"/>
</dbReference>
<sequence>MLRAYGPGCDGSVVDAAHKSIPLGATWIDLESPTRAEEELVERCVGLEIPTQEDLREIEPSSRLYEYKGALYMTISVIHGIEADEPASSPVGFVLTPKRLVTVRYVDPKPVRAFADHIGRDPEMASDALSVLCGLLDAIVDRLADELENLSTEIEKIAGHIFAPTIDTRRIPAGRLTVLLNRIGRAQVLLAKIRETETSTSRMLNFLSAAKALRMRKAADARERLTSLATDTESLSDHSAFLANHLYFMLDASVGLISIEQNAAMKLFSWAALVFLPPTLIAGVYGMNFEHMPELRWIFGYPMALGLMVASGIIPLWYLRRRGWI</sequence>
<dbReference type="EMBL" id="CP049871">
    <property type="protein sequence ID" value="QIL03271.1"/>
    <property type="molecule type" value="Genomic_DNA"/>
</dbReference>
<keyword evidence="15" id="KW-1185">Reference proteome</keyword>
<feature type="transmembrane region" description="Helical" evidence="13">
    <location>
        <begin position="299"/>
        <end position="319"/>
    </location>
</feature>
<evidence type="ECO:0000256" key="2">
    <source>
        <dbReference type="ARBA" id="ARBA00009765"/>
    </source>
</evidence>
<evidence type="ECO:0000313" key="14">
    <source>
        <dbReference type="EMBL" id="QIL03271.1"/>
    </source>
</evidence>
<evidence type="ECO:0000256" key="9">
    <source>
        <dbReference type="ARBA" id="ARBA00022989"/>
    </source>
</evidence>
<dbReference type="FunFam" id="1.20.58.340:FF:000001">
    <property type="entry name" value="Magnesium transport protein CorA"/>
    <property type="match status" value="1"/>
</dbReference>
<dbReference type="Gene3D" id="1.20.58.340">
    <property type="entry name" value="Magnesium transport protein CorA, transmembrane region"/>
    <property type="match status" value="2"/>
</dbReference>
<keyword evidence="11 13" id="KW-0472">Membrane</keyword>
<accession>A0A6G7ZQM3</accession>
<evidence type="ECO:0000256" key="3">
    <source>
        <dbReference type="ARBA" id="ARBA00019439"/>
    </source>
</evidence>
<comment type="catalytic activity">
    <reaction evidence="12">
        <text>Mg(2+)(in) = Mg(2+)(out)</text>
        <dbReference type="Rhea" id="RHEA:29827"/>
        <dbReference type="ChEBI" id="CHEBI:18420"/>
    </reaction>
</comment>
<dbReference type="InterPro" id="IPR045863">
    <property type="entry name" value="CorA_TM1_TM2"/>
</dbReference>
<keyword evidence="4" id="KW-0813">Transport</keyword>
<dbReference type="Gene3D" id="3.30.460.20">
    <property type="entry name" value="CorA soluble domain-like"/>
    <property type="match status" value="1"/>
</dbReference>
<evidence type="ECO:0000256" key="13">
    <source>
        <dbReference type="SAM" id="Phobius"/>
    </source>
</evidence>
<evidence type="ECO:0000313" key="15">
    <source>
        <dbReference type="Proteomes" id="UP000502502"/>
    </source>
</evidence>
<comment type="similarity">
    <text evidence="2">Belongs to the CorA metal ion transporter (MIT) (TC 1.A.35) family.</text>
</comment>
<evidence type="ECO:0000256" key="4">
    <source>
        <dbReference type="ARBA" id="ARBA00022448"/>
    </source>
</evidence>
<dbReference type="GO" id="GO:0015099">
    <property type="term" value="F:nickel cation transmembrane transporter activity"/>
    <property type="evidence" value="ECO:0007669"/>
    <property type="project" value="TreeGrafter"/>
</dbReference>
<dbReference type="InterPro" id="IPR045861">
    <property type="entry name" value="CorA_cytoplasmic_dom"/>
</dbReference>
<dbReference type="KEGG" id="ssin:G7078_02995"/>
<dbReference type="InterPro" id="IPR050829">
    <property type="entry name" value="CorA_MIT"/>
</dbReference>
<feature type="transmembrane region" description="Helical" evidence="13">
    <location>
        <begin position="267"/>
        <end position="287"/>
    </location>
</feature>
<dbReference type="GO" id="GO:0005886">
    <property type="term" value="C:plasma membrane"/>
    <property type="evidence" value="ECO:0007669"/>
    <property type="project" value="UniProtKB-SubCell"/>
</dbReference>
<keyword evidence="6" id="KW-0997">Cell inner membrane</keyword>
<dbReference type="AlphaFoldDB" id="A0A6G7ZQM3"/>
<gene>
    <name evidence="14" type="ORF">G7078_02995</name>
</gene>
<dbReference type="CDD" id="cd12837">
    <property type="entry name" value="EcCorA-like_u1"/>
    <property type="match status" value="1"/>
</dbReference>
<protein>
    <recommendedName>
        <fullName evidence="3">Magnesium transport protein CorA</fullName>
    </recommendedName>
</protein>
<name>A0A6G7ZQM3_9SPHN</name>
<keyword evidence="8" id="KW-0460">Magnesium</keyword>
<keyword evidence="5" id="KW-1003">Cell membrane</keyword>
<evidence type="ECO:0000256" key="12">
    <source>
        <dbReference type="ARBA" id="ARBA00034269"/>
    </source>
</evidence>
<keyword evidence="10" id="KW-0406">Ion transport</keyword>
<dbReference type="SUPFAM" id="SSF144083">
    <property type="entry name" value="Magnesium transport protein CorA, transmembrane region"/>
    <property type="match status" value="1"/>
</dbReference>
<keyword evidence="9 13" id="KW-1133">Transmembrane helix</keyword>
<dbReference type="GO" id="GO:0015087">
    <property type="term" value="F:cobalt ion transmembrane transporter activity"/>
    <property type="evidence" value="ECO:0007669"/>
    <property type="project" value="TreeGrafter"/>
</dbReference>
<keyword evidence="7 13" id="KW-0812">Transmembrane</keyword>
<evidence type="ECO:0000256" key="10">
    <source>
        <dbReference type="ARBA" id="ARBA00023065"/>
    </source>
</evidence>
<dbReference type="PANTHER" id="PTHR47685">
    <property type="entry name" value="MAGNESIUM TRANSPORT PROTEIN CORA"/>
    <property type="match status" value="1"/>
</dbReference>
<comment type="subcellular location">
    <subcellularLocation>
        <location evidence="1">Cell inner membrane</location>
        <topology evidence="1">Multi-pass membrane protein</topology>
    </subcellularLocation>
</comment>
<evidence type="ECO:0000256" key="7">
    <source>
        <dbReference type="ARBA" id="ARBA00022692"/>
    </source>
</evidence>